<dbReference type="RefSeq" id="XP_013891322.1">
    <property type="nucleotide sequence ID" value="XM_014035868.1"/>
</dbReference>
<gene>
    <name evidence="2" type="ORF">MNEG_15661</name>
</gene>
<dbReference type="EMBL" id="KK105755">
    <property type="protein sequence ID" value="KIY92302.1"/>
    <property type="molecule type" value="Genomic_DNA"/>
</dbReference>
<dbReference type="Pfam" id="PF01764">
    <property type="entry name" value="Lipase_3"/>
    <property type="match status" value="1"/>
</dbReference>
<dbReference type="InterPro" id="IPR029058">
    <property type="entry name" value="AB_hydrolase_fold"/>
</dbReference>
<evidence type="ECO:0000313" key="2">
    <source>
        <dbReference type="EMBL" id="KIY92302.1"/>
    </source>
</evidence>
<evidence type="ECO:0000313" key="3">
    <source>
        <dbReference type="Proteomes" id="UP000054498"/>
    </source>
</evidence>
<proteinExistence type="predicted"/>
<dbReference type="PANTHER" id="PTHR45856">
    <property type="entry name" value="ALPHA/BETA-HYDROLASES SUPERFAMILY PROTEIN"/>
    <property type="match status" value="1"/>
</dbReference>
<protein>
    <recommendedName>
        <fullName evidence="1">Fungal lipase-type domain-containing protein</fullName>
    </recommendedName>
</protein>
<organism evidence="2 3">
    <name type="scientific">Monoraphidium neglectum</name>
    <dbReference type="NCBI Taxonomy" id="145388"/>
    <lineage>
        <taxon>Eukaryota</taxon>
        <taxon>Viridiplantae</taxon>
        <taxon>Chlorophyta</taxon>
        <taxon>core chlorophytes</taxon>
        <taxon>Chlorophyceae</taxon>
        <taxon>CS clade</taxon>
        <taxon>Sphaeropleales</taxon>
        <taxon>Selenastraceae</taxon>
        <taxon>Monoraphidium</taxon>
    </lineage>
</organism>
<keyword evidence="3" id="KW-1185">Reference proteome</keyword>
<name>A0A0D2IWG2_9CHLO</name>
<dbReference type="GeneID" id="25733345"/>
<feature type="domain" description="Fungal lipase-type" evidence="1">
    <location>
        <begin position="61"/>
        <end position="197"/>
    </location>
</feature>
<evidence type="ECO:0000259" key="1">
    <source>
        <dbReference type="Pfam" id="PF01764"/>
    </source>
</evidence>
<dbReference type="OrthoDB" id="556389at2759"/>
<dbReference type="GO" id="GO:0006629">
    <property type="term" value="P:lipid metabolic process"/>
    <property type="evidence" value="ECO:0007669"/>
    <property type="project" value="InterPro"/>
</dbReference>
<dbReference type="AlphaFoldDB" id="A0A0D2IWG2"/>
<dbReference type="Gene3D" id="3.40.50.1820">
    <property type="entry name" value="alpha/beta hydrolase"/>
    <property type="match status" value="1"/>
</dbReference>
<dbReference type="PANTHER" id="PTHR45856:SF11">
    <property type="entry name" value="FUNGAL LIPASE-LIKE DOMAIN-CONTAINING PROTEIN"/>
    <property type="match status" value="1"/>
</dbReference>
<dbReference type="SUPFAM" id="SSF53474">
    <property type="entry name" value="alpha/beta-Hydrolases"/>
    <property type="match status" value="1"/>
</dbReference>
<dbReference type="InterPro" id="IPR002921">
    <property type="entry name" value="Fungal_lipase-type"/>
</dbReference>
<reference evidence="2 3" key="1">
    <citation type="journal article" date="2013" name="BMC Genomics">
        <title>Reconstruction of the lipid metabolism for the microalga Monoraphidium neglectum from its genome sequence reveals characteristics suitable for biofuel production.</title>
        <authorList>
            <person name="Bogen C."/>
            <person name="Al-Dilaimi A."/>
            <person name="Albersmeier A."/>
            <person name="Wichmann J."/>
            <person name="Grundmann M."/>
            <person name="Rupp O."/>
            <person name="Lauersen K.J."/>
            <person name="Blifernez-Klassen O."/>
            <person name="Kalinowski J."/>
            <person name="Goesmann A."/>
            <person name="Mussgnug J.H."/>
            <person name="Kruse O."/>
        </authorList>
    </citation>
    <scope>NUCLEOTIDE SEQUENCE [LARGE SCALE GENOMIC DNA]</scope>
    <source>
        <strain evidence="2 3">SAG 48.87</strain>
    </source>
</reference>
<accession>A0A0D2IWG2</accession>
<dbReference type="InterPro" id="IPR051218">
    <property type="entry name" value="Sec_MonoDiacylglyc_Lipase"/>
</dbReference>
<dbReference type="Proteomes" id="UP000054498">
    <property type="component" value="Unassembled WGS sequence"/>
</dbReference>
<feature type="non-terminal residue" evidence="2">
    <location>
        <position position="211"/>
    </location>
</feature>
<dbReference type="KEGG" id="mng:MNEG_15661"/>
<sequence length="211" mass="23735">MTTLVRDTYPRRTNLGADGDGADFQCRLTAKWKAVGAEQVRFVDTPRSFIVLIKAGNNVFINYRGTWTDLQTLNNGLFLPQIRFFALPGFVRVHPGWHLSFLESFDQVVSILTNNFSCTGACQITLVGHSRGAALANYAAATLSNSYANLGSVTGVYTYGGVRPGNSAYQNAWNRKFKTITYNWWNRLDWVPNQPFIFYRQSPRLKMGNST</sequence>